<keyword evidence="2" id="KW-1185">Reference proteome</keyword>
<reference evidence="1" key="1">
    <citation type="submission" date="2023-03" db="EMBL/GenBank/DDBJ databases">
        <title>Multiphase analysis and comparison of six strains from genera Psychromarinibacter, Lutimaribacter, and Maritimibacter, including a novel species: Psychromarinibacter sediminicola sp. nov.</title>
        <authorList>
            <person name="Wang Y.-H."/>
            <person name="Ye M.-Q."/>
            <person name="Du Z.-J."/>
        </authorList>
    </citation>
    <scope>NUCLEOTIDE SEQUENCE</scope>
    <source>
        <strain evidence="1">C21-152</strain>
    </source>
</reference>
<dbReference type="EMBL" id="JARGYC010000004">
    <property type="protein sequence ID" value="MDF0599626.1"/>
    <property type="molecule type" value="Genomic_DNA"/>
</dbReference>
<gene>
    <name evidence="1" type="ORF">P1J78_02670</name>
</gene>
<organism evidence="1 2">
    <name type="scientific">Psychromarinibacter sediminicola</name>
    <dbReference type="NCBI Taxonomy" id="3033385"/>
    <lineage>
        <taxon>Bacteria</taxon>
        <taxon>Pseudomonadati</taxon>
        <taxon>Pseudomonadota</taxon>
        <taxon>Alphaproteobacteria</taxon>
        <taxon>Rhodobacterales</taxon>
        <taxon>Paracoccaceae</taxon>
        <taxon>Psychromarinibacter</taxon>
    </lineage>
</organism>
<name>A0AAE3NPJ6_9RHOB</name>
<evidence type="ECO:0000313" key="2">
    <source>
        <dbReference type="Proteomes" id="UP001220964"/>
    </source>
</evidence>
<proteinExistence type="predicted"/>
<dbReference type="RefSeq" id="WP_275565769.1">
    <property type="nucleotide sequence ID" value="NZ_JARGYC010000004.1"/>
</dbReference>
<accession>A0AAE3NPJ6</accession>
<comment type="caution">
    <text evidence="1">The sequence shown here is derived from an EMBL/GenBank/DDBJ whole genome shotgun (WGS) entry which is preliminary data.</text>
</comment>
<evidence type="ECO:0000313" key="1">
    <source>
        <dbReference type="EMBL" id="MDF0599626.1"/>
    </source>
</evidence>
<sequence length="223" mass="24631">MIFKYDPAVAAPELQTKGYAHLKDVLSDDFVAYLTGFLDACLAEDARESRSWNIKGKKRQFVFDFPSDESAEAFRRGLAALTGIAPDDFTVAERHLKVYDDHAAPFPAPHKDRAASHYSIGLPIRLPEGSTVCAFPDLDPGENTEDHAVFLGQEDPETIRALYDSDAARMLNESVGDLVVFWGSRLYHERVRGAGTAILYIKANGVGDDPLGENIYRRAAEPV</sequence>
<dbReference type="Proteomes" id="UP001220964">
    <property type="component" value="Unassembled WGS sequence"/>
</dbReference>
<protein>
    <submittedName>
        <fullName evidence="1">Uncharacterized protein</fullName>
    </submittedName>
</protein>
<dbReference type="AlphaFoldDB" id="A0AAE3NPJ6"/>